<organism evidence="2 3">
    <name type="scientific">Lophiotrema nucula</name>
    <dbReference type="NCBI Taxonomy" id="690887"/>
    <lineage>
        <taxon>Eukaryota</taxon>
        <taxon>Fungi</taxon>
        <taxon>Dikarya</taxon>
        <taxon>Ascomycota</taxon>
        <taxon>Pezizomycotina</taxon>
        <taxon>Dothideomycetes</taxon>
        <taxon>Pleosporomycetidae</taxon>
        <taxon>Pleosporales</taxon>
        <taxon>Lophiotremataceae</taxon>
        <taxon>Lophiotrema</taxon>
    </lineage>
</organism>
<gene>
    <name evidence="2" type="ORF">BDV96DRAFT_639770</name>
</gene>
<evidence type="ECO:0000313" key="2">
    <source>
        <dbReference type="EMBL" id="KAF2123230.1"/>
    </source>
</evidence>
<proteinExistence type="predicted"/>
<name>A0A6A5ZUB0_9PLEO</name>
<reference evidence="2" key="1">
    <citation type="journal article" date="2020" name="Stud. Mycol.">
        <title>101 Dothideomycetes genomes: a test case for predicting lifestyles and emergence of pathogens.</title>
        <authorList>
            <person name="Haridas S."/>
            <person name="Albert R."/>
            <person name="Binder M."/>
            <person name="Bloem J."/>
            <person name="Labutti K."/>
            <person name="Salamov A."/>
            <person name="Andreopoulos B."/>
            <person name="Baker S."/>
            <person name="Barry K."/>
            <person name="Bills G."/>
            <person name="Bluhm B."/>
            <person name="Cannon C."/>
            <person name="Castanera R."/>
            <person name="Culley D."/>
            <person name="Daum C."/>
            <person name="Ezra D."/>
            <person name="Gonzalez J."/>
            <person name="Henrissat B."/>
            <person name="Kuo A."/>
            <person name="Liang C."/>
            <person name="Lipzen A."/>
            <person name="Lutzoni F."/>
            <person name="Magnuson J."/>
            <person name="Mondo S."/>
            <person name="Nolan M."/>
            <person name="Ohm R."/>
            <person name="Pangilinan J."/>
            <person name="Park H.-J."/>
            <person name="Ramirez L."/>
            <person name="Alfaro M."/>
            <person name="Sun H."/>
            <person name="Tritt A."/>
            <person name="Yoshinaga Y."/>
            <person name="Zwiers L.-H."/>
            <person name="Turgeon B."/>
            <person name="Goodwin S."/>
            <person name="Spatafora J."/>
            <person name="Crous P."/>
            <person name="Grigoriev I."/>
        </authorList>
    </citation>
    <scope>NUCLEOTIDE SEQUENCE</scope>
    <source>
        <strain evidence="2">CBS 627.86</strain>
    </source>
</reference>
<protein>
    <submittedName>
        <fullName evidence="2">Uncharacterized protein</fullName>
    </submittedName>
</protein>
<accession>A0A6A5ZUB0</accession>
<feature type="signal peptide" evidence="1">
    <location>
        <begin position="1"/>
        <end position="20"/>
    </location>
</feature>
<keyword evidence="3" id="KW-1185">Reference proteome</keyword>
<sequence>MKPASILLIAAHLGLGIAKAIPTTALEKHSIEHPEFGELLGIQDVHDVEKRILDWSQISISPACWACLYQHAATIGFTLVYRRGSVPVNLRDAFLMAAVSCTSVVGWQPDNSPGGNPNGFAVYGPCGAVITATDPSGEVETMRESNWVNIIANS</sequence>
<feature type="chain" id="PRO_5025599197" evidence="1">
    <location>
        <begin position="21"/>
        <end position="154"/>
    </location>
</feature>
<dbReference type="EMBL" id="ML977310">
    <property type="protein sequence ID" value="KAF2123230.1"/>
    <property type="molecule type" value="Genomic_DNA"/>
</dbReference>
<keyword evidence="1" id="KW-0732">Signal</keyword>
<evidence type="ECO:0000313" key="3">
    <source>
        <dbReference type="Proteomes" id="UP000799770"/>
    </source>
</evidence>
<dbReference type="Proteomes" id="UP000799770">
    <property type="component" value="Unassembled WGS sequence"/>
</dbReference>
<evidence type="ECO:0000256" key="1">
    <source>
        <dbReference type="SAM" id="SignalP"/>
    </source>
</evidence>
<dbReference type="AlphaFoldDB" id="A0A6A5ZUB0"/>